<accession>A0A5B0MXC9</accession>
<name>A0A5B0MXC9_PUCGR</name>
<gene>
    <name evidence="2" type="ORF">PGT21_009819</name>
    <name evidence="3" type="ORF">PGTUg99_018727</name>
</gene>
<feature type="compositionally biased region" description="Polar residues" evidence="1">
    <location>
        <begin position="53"/>
        <end position="62"/>
    </location>
</feature>
<evidence type="ECO:0000313" key="4">
    <source>
        <dbReference type="Proteomes" id="UP000324748"/>
    </source>
</evidence>
<dbReference type="Proteomes" id="UP000324748">
    <property type="component" value="Unassembled WGS sequence"/>
</dbReference>
<dbReference type="AlphaFoldDB" id="A0A5B0MXC9"/>
<dbReference type="EMBL" id="VDEP01000103">
    <property type="protein sequence ID" value="KAA1131475.1"/>
    <property type="molecule type" value="Genomic_DNA"/>
</dbReference>
<evidence type="ECO:0000313" key="5">
    <source>
        <dbReference type="Proteomes" id="UP000325313"/>
    </source>
</evidence>
<dbReference type="EMBL" id="VSWC01000131">
    <property type="protein sequence ID" value="KAA1080509.1"/>
    <property type="molecule type" value="Genomic_DNA"/>
</dbReference>
<dbReference type="Proteomes" id="UP000325313">
    <property type="component" value="Unassembled WGS sequence"/>
</dbReference>
<protein>
    <submittedName>
        <fullName evidence="2">Uncharacterized protein</fullName>
    </submittedName>
</protein>
<feature type="region of interest" description="Disordered" evidence="1">
    <location>
        <begin position="1"/>
        <end position="78"/>
    </location>
</feature>
<evidence type="ECO:0000313" key="3">
    <source>
        <dbReference type="EMBL" id="KAA1131475.1"/>
    </source>
</evidence>
<sequence length="106" mass="11076">MSGILGGGGGTSAGRHDDHLAGGDHTNLSFESAVDHFRSSPSPPPASSSASARQNHQQQRRVQITRGADGLVSGIGRPVMRPFQSTRYKYLAGWKEALPAGPSPAL</sequence>
<keyword evidence="4" id="KW-1185">Reference proteome</keyword>
<comment type="caution">
    <text evidence="2">The sequence shown here is derived from an EMBL/GenBank/DDBJ whole genome shotgun (WGS) entry which is preliminary data.</text>
</comment>
<evidence type="ECO:0000313" key="2">
    <source>
        <dbReference type="EMBL" id="KAA1080509.1"/>
    </source>
</evidence>
<evidence type="ECO:0000256" key="1">
    <source>
        <dbReference type="SAM" id="MobiDB-lite"/>
    </source>
</evidence>
<reference evidence="4 5" key="1">
    <citation type="submission" date="2019-05" db="EMBL/GenBank/DDBJ databases">
        <title>Emergence of the Ug99 lineage of the wheat stem rust pathogen through somatic hybridization.</title>
        <authorList>
            <person name="Li F."/>
            <person name="Upadhyaya N.M."/>
            <person name="Sperschneider J."/>
            <person name="Matny O."/>
            <person name="Nguyen-Phuc H."/>
            <person name="Mago R."/>
            <person name="Raley C."/>
            <person name="Miller M.E."/>
            <person name="Silverstein K.A.T."/>
            <person name="Henningsen E."/>
            <person name="Hirsch C.D."/>
            <person name="Visser B."/>
            <person name="Pretorius Z.A."/>
            <person name="Steffenson B.J."/>
            <person name="Schwessinger B."/>
            <person name="Dodds P.N."/>
            <person name="Figueroa M."/>
        </authorList>
    </citation>
    <scope>NUCLEOTIDE SEQUENCE [LARGE SCALE GENOMIC DNA]</scope>
    <source>
        <strain evidence="2">21-0</strain>
        <strain evidence="3 5">Ug99</strain>
    </source>
</reference>
<organism evidence="2 4">
    <name type="scientific">Puccinia graminis f. sp. tritici</name>
    <dbReference type="NCBI Taxonomy" id="56615"/>
    <lineage>
        <taxon>Eukaryota</taxon>
        <taxon>Fungi</taxon>
        <taxon>Dikarya</taxon>
        <taxon>Basidiomycota</taxon>
        <taxon>Pucciniomycotina</taxon>
        <taxon>Pucciniomycetes</taxon>
        <taxon>Pucciniales</taxon>
        <taxon>Pucciniaceae</taxon>
        <taxon>Puccinia</taxon>
    </lineage>
</organism>
<proteinExistence type="predicted"/>
<feature type="compositionally biased region" description="Gly residues" evidence="1">
    <location>
        <begin position="1"/>
        <end position="12"/>
    </location>
</feature>